<evidence type="ECO:0000256" key="2">
    <source>
        <dbReference type="SAM" id="Phobius"/>
    </source>
</evidence>
<proteinExistence type="predicted"/>
<evidence type="ECO:0000313" key="3">
    <source>
        <dbReference type="EMBL" id="MFC6152703.1"/>
    </source>
</evidence>
<dbReference type="RefSeq" id="WP_239022202.1">
    <property type="nucleotide sequence ID" value="NZ_CP034929.1"/>
</dbReference>
<feature type="compositionally biased region" description="Basic and acidic residues" evidence="1">
    <location>
        <begin position="179"/>
        <end position="190"/>
    </location>
</feature>
<dbReference type="EMBL" id="JBHSQI010000002">
    <property type="protein sequence ID" value="MFC6152703.1"/>
    <property type="molecule type" value="Genomic_DNA"/>
</dbReference>
<gene>
    <name evidence="3" type="ORF">ACFPWU_03365</name>
</gene>
<keyword evidence="2" id="KW-0812">Transmembrane</keyword>
<feature type="transmembrane region" description="Helical" evidence="2">
    <location>
        <begin position="47"/>
        <end position="69"/>
    </location>
</feature>
<dbReference type="Pfam" id="PF04977">
    <property type="entry name" value="DivIC"/>
    <property type="match status" value="1"/>
</dbReference>
<comment type="caution">
    <text evidence="3">The sequence shown here is derived from an EMBL/GenBank/DDBJ whole genome shotgun (WGS) entry which is preliminary data.</text>
</comment>
<evidence type="ECO:0000256" key="1">
    <source>
        <dbReference type="SAM" id="MobiDB-lite"/>
    </source>
</evidence>
<keyword evidence="2" id="KW-1133">Transmembrane helix</keyword>
<reference evidence="4" key="1">
    <citation type="journal article" date="2019" name="Int. J. Syst. Evol. Microbiol.">
        <title>The Global Catalogue of Microorganisms (GCM) 10K type strain sequencing project: providing services to taxonomists for standard genome sequencing and annotation.</title>
        <authorList>
            <consortium name="The Broad Institute Genomics Platform"/>
            <consortium name="The Broad Institute Genome Sequencing Center for Infectious Disease"/>
            <person name="Wu L."/>
            <person name="Ma J."/>
        </authorList>
    </citation>
    <scope>NUCLEOTIDE SEQUENCE [LARGE SCALE GENOMIC DNA]</scope>
    <source>
        <strain evidence="4">DFY28</strain>
    </source>
</reference>
<sequence>MIGTPVPGPAKRGAEASRPASAPQAVRRPLAGAGGRPPRRSRLTMRFFVLTVVVVILAVSFASSTRAYFDQRDTIQSLKDEIARREASIEKLEREKRRWQDPSYVKAQARKNLGYLMPGETGYQVLDENGEPLGAAAGLSDPDDVGTAERAAWWEDVWGSVELAGNPPEERGQAPAKIDGVKKNEQQENQ</sequence>
<dbReference type="InterPro" id="IPR007060">
    <property type="entry name" value="FtsL/DivIC"/>
</dbReference>
<protein>
    <submittedName>
        <fullName evidence="3">Septum formation initiator family protein</fullName>
    </submittedName>
</protein>
<accession>A0ABW1QWE8</accession>
<feature type="region of interest" description="Disordered" evidence="1">
    <location>
        <begin position="1"/>
        <end position="37"/>
    </location>
</feature>
<keyword evidence="2" id="KW-0472">Membrane</keyword>
<feature type="region of interest" description="Disordered" evidence="1">
    <location>
        <begin position="159"/>
        <end position="190"/>
    </location>
</feature>
<name>A0ABW1QWE8_9ACTN</name>
<organism evidence="3 4">
    <name type="scientific">Nocardioides yefusunii</name>
    <dbReference type="NCBI Taxonomy" id="2500546"/>
    <lineage>
        <taxon>Bacteria</taxon>
        <taxon>Bacillati</taxon>
        <taxon>Actinomycetota</taxon>
        <taxon>Actinomycetes</taxon>
        <taxon>Propionibacteriales</taxon>
        <taxon>Nocardioidaceae</taxon>
        <taxon>Nocardioides</taxon>
    </lineage>
</organism>
<keyword evidence="4" id="KW-1185">Reference proteome</keyword>
<dbReference type="Proteomes" id="UP001596098">
    <property type="component" value="Unassembled WGS sequence"/>
</dbReference>
<evidence type="ECO:0000313" key="4">
    <source>
        <dbReference type="Proteomes" id="UP001596098"/>
    </source>
</evidence>